<reference evidence="1 2" key="1">
    <citation type="journal article" date="2021" name="Front. Genet.">
        <title>Chromosome-Level Genome Assembly Reveals Significant Gene Expansion in the Toll and IMD Signaling Pathways of Dendrolimus kikuchii.</title>
        <authorList>
            <person name="Zhou J."/>
            <person name="Wu P."/>
            <person name="Xiong Z."/>
            <person name="Liu N."/>
            <person name="Zhao N."/>
            <person name="Ji M."/>
            <person name="Qiu Y."/>
            <person name="Yang B."/>
        </authorList>
    </citation>
    <scope>NUCLEOTIDE SEQUENCE [LARGE SCALE GENOMIC DNA]</scope>
    <source>
        <strain evidence="1">Ann1</strain>
    </source>
</reference>
<comment type="caution">
    <text evidence="1">The sequence shown here is derived from an EMBL/GenBank/DDBJ whole genome shotgun (WGS) entry which is preliminary data.</text>
</comment>
<evidence type="ECO:0000313" key="2">
    <source>
        <dbReference type="Proteomes" id="UP000824533"/>
    </source>
</evidence>
<keyword evidence="2" id="KW-1185">Reference proteome</keyword>
<name>A0ACC1CRH3_9NEOP</name>
<protein>
    <submittedName>
        <fullName evidence="1">Uncharacterized protein</fullName>
    </submittedName>
</protein>
<gene>
    <name evidence="1" type="ORF">K1T71_010434</name>
</gene>
<proteinExistence type="predicted"/>
<dbReference type="EMBL" id="CM034404">
    <property type="protein sequence ID" value="KAJ0174288.1"/>
    <property type="molecule type" value="Genomic_DNA"/>
</dbReference>
<accession>A0ACC1CRH3</accession>
<sequence>MAMWLILVLVASASLVNGDRDERTPLGNALDKASMKLLHEAYKSSHDKNVVTSPLGIVLLLSMYYEGAGPETKKEISQFLGGADYKKISDSLTDFNRLLSAKDPNLLDIANKIYISDKYSPAATFLPVAEKFMSKIEPLNFKDTAFAAGVMNRWAEERTKGHIQAPVSAKDLSPETVVTLLNVIFFQGQWLVAFNRNKTEEKDFHLSSGKTVKKPTMHLENRFLYAENHELGVKLIELNYNETDFRMIVVLPDEIDGLPKVLAKISTVGLLSDIYKMQFAPVIKIDFPKFEARSSFDLTDLLEKVGVSAIFSESAPGIVKDGAATVSKGFQKAYMKVDEEGSTAAVVTGITVVTLSNLGTEPSPMYIKINHPFLYIILQRDKVLFAGTYTH</sequence>
<organism evidence="1 2">
    <name type="scientific">Dendrolimus kikuchii</name>
    <dbReference type="NCBI Taxonomy" id="765133"/>
    <lineage>
        <taxon>Eukaryota</taxon>
        <taxon>Metazoa</taxon>
        <taxon>Ecdysozoa</taxon>
        <taxon>Arthropoda</taxon>
        <taxon>Hexapoda</taxon>
        <taxon>Insecta</taxon>
        <taxon>Pterygota</taxon>
        <taxon>Neoptera</taxon>
        <taxon>Endopterygota</taxon>
        <taxon>Lepidoptera</taxon>
        <taxon>Glossata</taxon>
        <taxon>Ditrysia</taxon>
        <taxon>Bombycoidea</taxon>
        <taxon>Lasiocampidae</taxon>
        <taxon>Dendrolimus</taxon>
    </lineage>
</organism>
<evidence type="ECO:0000313" key="1">
    <source>
        <dbReference type="EMBL" id="KAJ0174288.1"/>
    </source>
</evidence>
<dbReference type="Proteomes" id="UP000824533">
    <property type="component" value="Linkage Group LG18"/>
</dbReference>